<keyword evidence="5" id="KW-0333">Golgi apparatus</keyword>
<keyword evidence="3" id="KW-0808">Transferase</keyword>
<dbReference type="OMA" id="SIGMDEW"/>
<dbReference type="PANTHER" id="PTHR11062">
    <property type="entry name" value="EXOSTOSIN HEPARAN SULFATE GLYCOSYLTRANSFERASE -RELATED"/>
    <property type="match status" value="1"/>
</dbReference>
<dbReference type="PANTHER" id="PTHR11062:SF249">
    <property type="entry name" value="OS08G0438600 PROTEIN"/>
    <property type="match status" value="1"/>
</dbReference>
<keyword evidence="4" id="KW-0735">Signal-anchor</keyword>
<proteinExistence type="inferred from homology"/>
<evidence type="ECO:0000259" key="7">
    <source>
        <dbReference type="Pfam" id="PF03016"/>
    </source>
</evidence>
<dbReference type="GO" id="GO:0000139">
    <property type="term" value="C:Golgi membrane"/>
    <property type="evidence" value="ECO:0007669"/>
    <property type="project" value="UniProtKB-SubCell"/>
</dbReference>
<evidence type="ECO:0000256" key="6">
    <source>
        <dbReference type="SAM" id="MobiDB-lite"/>
    </source>
</evidence>
<dbReference type="InterPro" id="IPR040911">
    <property type="entry name" value="Exostosin_GT47"/>
</dbReference>
<comment type="subcellular location">
    <subcellularLocation>
        <location evidence="1">Golgi apparatus membrane</location>
        <topology evidence="1">Single-pass type II membrane protein</topology>
    </subcellularLocation>
</comment>
<evidence type="ECO:0000256" key="4">
    <source>
        <dbReference type="ARBA" id="ARBA00022968"/>
    </source>
</evidence>
<dbReference type="InterPro" id="IPR004263">
    <property type="entry name" value="Exostosin"/>
</dbReference>
<sequence>MKTMAERNMRPKKIALWLLFLIPVLVMLYFLTFLHVSDRFLVGEQYSSFLGSKLKVVYGDGNPLYGSLDDLQSSSISSVESQNEEEDGSLEGSEPVGSNQCDPRKALLKVYMYDLPPEFHFGMLEWKPEKSVWPMNLTQIPRYPGGLNLQHSPEYWLTVDLLSSNLPGRSSPCTARRVENSREADVFFVPFFSSLSYNRHSKVESHESKSRNELLQEKLVHFLMGREAWRRSGGKNHVIVMHHPNSLSIAREQLRSAMFIVSDFGRYSPLIGNVEKDVVAPYRHVVPSYIQDSSSFESRSTLLFFQGAIFRKDGGFIRQELYAILKNEKGVQFTSGNTQRDGIRKATQGMRSSKFCLNIAGDTPSSNRLFDAIASHCIPVIISDEIELPYED</sequence>
<evidence type="ECO:0000256" key="3">
    <source>
        <dbReference type="ARBA" id="ARBA00022676"/>
    </source>
</evidence>
<comment type="caution">
    <text evidence="8">The sequence shown here is derived from an EMBL/GenBank/DDBJ whole genome shotgun (WGS) entry which is preliminary data.</text>
</comment>
<feature type="region of interest" description="Disordered" evidence="6">
    <location>
        <begin position="76"/>
        <end position="101"/>
    </location>
</feature>
<accession>A0AA38C9E1</accession>
<evidence type="ECO:0000313" key="8">
    <source>
        <dbReference type="EMBL" id="KAH9295805.1"/>
    </source>
</evidence>
<keyword evidence="4" id="KW-0812">Transmembrane</keyword>
<gene>
    <name evidence="8" type="ORF">KI387_039393</name>
</gene>
<feature type="domain" description="Exostosin GT47" evidence="7">
    <location>
        <begin position="106"/>
        <end position="392"/>
    </location>
</feature>
<dbReference type="Pfam" id="PF03016">
    <property type="entry name" value="Exostosin_GT47"/>
    <property type="match status" value="1"/>
</dbReference>
<evidence type="ECO:0000256" key="1">
    <source>
        <dbReference type="ARBA" id="ARBA00004323"/>
    </source>
</evidence>
<protein>
    <recommendedName>
        <fullName evidence="7">Exostosin GT47 domain-containing protein</fullName>
    </recommendedName>
</protein>
<dbReference type="GO" id="GO:0016757">
    <property type="term" value="F:glycosyltransferase activity"/>
    <property type="evidence" value="ECO:0007669"/>
    <property type="project" value="UniProtKB-KW"/>
</dbReference>
<keyword evidence="9" id="KW-1185">Reference proteome</keyword>
<evidence type="ECO:0000256" key="2">
    <source>
        <dbReference type="ARBA" id="ARBA00010271"/>
    </source>
</evidence>
<evidence type="ECO:0000313" key="9">
    <source>
        <dbReference type="Proteomes" id="UP000824469"/>
    </source>
</evidence>
<dbReference type="EMBL" id="JAHRHJ020000011">
    <property type="protein sequence ID" value="KAH9295805.1"/>
    <property type="molecule type" value="Genomic_DNA"/>
</dbReference>
<dbReference type="AlphaFoldDB" id="A0AA38C9E1"/>
<name>A0AA38C9E1_TAXCH</name>
<feature type="non-terminal residue" evidence="8">
    <location>
        <position position="392"/>
    </location>
</feature>
<organism evidence="8 9">
    <name type="scientific">Taxus chinensis</name>
    <name type="common">Chinese yew</name>
    <name type="synonym">Taxus wallichiana var. chinensis</name>
    <dbReference type="NCBI Taxonomy" id="29808"/>
    <lineage>
        <taxon>Eukaryota</taxon>
        <taxon>Viridiplantae</taxon>
        <taxon>Streptophyta</taxon>
        <taxon>Embryophyta</taxon>
        <taxon>Tracheophyta</taxon>
        <taxon>Spermatophyta</taxon>
        <taxon>Pinopsida</taxon>
        <taxon>Pinidae</taxon>
        <taxon>Conifers II</taxon>
        <taxon>Cupressales</taxon>
        <taxon>Taxaceae</taxon>
        <taxon>Taxus</taxon>
    </lineage>
</organism>
<dbReference type="Proteomes" id="UP000824469">
    <property type="component" value="Unassembled WGS sequence"/>
</dbReference>
<reference evidence="8 9" key="1">
    <citation type="journal article" date="2021" name="Nat. Plants">
        <title>The Taxus genome provides insights into paclitaxel biosynthesis.</title>
        <authorList>
            <person name="Xiong X."/>
            <person name="Gou J."/>
            <person name="Liao Q."/>
            <person name="Li Y."/>
            <person name="Zhou Q."/>
            <person name="Bi G."/>
            <person name="Li C."/>
            <person name="Du R."/>
            <person name="Wang X."/>
            <person name="Sun T."/>
            <person name="Guo L."/>
            <person name="Liang H."/>
            <person name="Lu P."/>
            <person name="Wu Y."/>
            <person name="Zhang Z."/>
            <person name="Ro D.K."/>
            <person name="Shang Y."/>
            <person name="Huang S."/>
            <person name="Yan J."/>
        </authorList>
    </citation>
    <scope>NUCLEOTIDE SEQUENCE [LARGE SCALE GENOMIC DNA]</scope>
    <source>
        <strain evidence="8">Ta-2019</strain>
    </source>
</reference>
<keyword evidence="3" id="KW-0328">Glycosyltransferase</keyword>
<comment type="similarity">
    <text evidence="2">Belongs to the glycosyltransferase 47 family.</text>
</comment>
<evidence type="ECO:0000256" key="5">
    <source>
        <dbReference type="ARBA" id="ARBA00023034"/>
    </source>
</evidence>